<evidence type="ECO:0000256" key="1">
    <source>
        <dbReference type="SAM" id="Phobius"/>
    </source>
</evidence>
<keyword evidence="3" id="KW-1185">Reference proteome</keyword>
<sequence>MESESGGLRCFSEFDVSFPSPALPVLSELSFPNRSRTSAQARFSPAVEQLIFQGGFPQSLRFGSDGRQEGLLGKVDPNRNTRATNANTTIHGCDPLCYLTPAKQKKELLDEPKASSCSSPPLLFFHRSSSSVSHREPLPLARFINVVGIPSALSSTQFSPCSPVNRGPPVSRLHRLVSVIFRLAFLLGIPPVVTPFTLALTAVSITSLPPPSHPTMAAISKLIIRDDVAHQLVKRANFASRNPGVILVFCIVGIVGIGLAALFIHRKWLARRAARTGV</sequence>
<keyword evidence="1" id="KW-0472">Membrane</keyword>
<dbReference type="eggNOG" id="ENOG502T0TG">
    <property type="taxonomic scope" value="Eukaryota"/>
</dbReference>
<dbReference type="Proteomes" id="UP000002058">
    <property type="component" value="Unassembled WGS sequence"/>
</dbReference>
<dbReference type="KEGG" id="ure:UREG_04543"/>
<accession>C4JPG1</accession>
<proteinExistence type="predicted"/>
<protein>
    <submittedName>
        <fullName evidence="2">Uncharacterized protein</fullName>
    </submittedName>
</protein>
<dbReference type="STRING" id="336963.C4JPG1"/>
<evidence type="ECO:0000313" key="2">
    <source>
        <dbReference type="EMBL" id="EEP79697.1"/>
    </source>
</evidence>
<feature type="transmembrane region" description="Helical" evidence="1">
    <location>
        <begin position="179"/>
        <end position="205"/>
    </location>
</feature>
<dbReference type="GeneID" id="8442410"/>
<dbReference type="VEuPathDB" id="FungiDB:UREG_04543"/>
<keyword evidence="1" id="KW-0812">Transmembrane</keyword>
<evidence type="ECO:0000313" key="3">
    <source>
        <dbReference type="Proteomes" id="UP000002058"/>
    </source>
</evidence>
<dbReference type="OrthoDB" id="5402816at2759"/>
<feature type="transmembrane region" description="Helical" evidence="1">
    <location>
        <begin position="244"/>
        <end position="265"/>
    </location>
</feature>
<dbReference type="HOGENOM" id="CLU_1001826_0_0_1"/>
<gene>
    <name evidence="2" type="ORF">UREG_04543</name>
</gene>
<organism evidence="2 3">
    <name type="scientific">Uncinocarpus reesii (strain UAMH 1704)</name>
    <dbReference type="NCBI Taxonomy" id="336963"/>
    <lineage>
        <taxon>Eukaryota</taxon>
        <taxon>Fungi</taxon>
        <taxon>Dikarya</taxon>
        <taxon>Ascomycota</taxon>
        <taxon>Pezizomycotina</taxon>
        <taxon>Eurotiomycetes</taxon>
        <taxon>Eurotiomycetidae</taxon>
        <taxon>Onygenales</taxon>
        <taxon>Onygenaceae</taxon>
        <taxon>Uncinocarpus</taxon>
    </lineage>
</organism>
<reference evidence="3" key="1">
    <citation type="journal article" date="2009" name="Genome Res.">
        <title>Comparative genomic analyses of the human fungal pathogens Coccidioides and their relatives.</title>
        <authorList>
            <person name="Sharpton T.J."/>
            <person name="Stajich J.E."/>
            <person name="Rounsley S.D."/>
            <person name="Gardner M.J."/>
            <person name="Wortman J.R."/>
            <person name="Jordar V.S."/>
            <person name="Maiti R."/>
            <person name="Kodira C.D."/>
            <person name="Neafsey D.E."/>
            <person name="Zeng Q."/>
            <person name="Hung C.-Y."/>
            <person name="McMahan C."/>
            <person name="Muszewska A."/>
            <person name="Grynberg M."/>
            <person name="Mandel M.A."/>
            <person name="Kellner E.M."/>
            <person name="Barker B.M."/>
            <person name="Galgiani J.N."/>
            <person name="Orbach M.J."/>
            <person name="Kirkland T.N."/>
            <person name="Cole G.T."/>
            <person name="Henn M.R."/>
            <person name="Birren B.W."/>
            <person name="Taylor J.W."/>
        </authorList>
    </citation>
    <scope>NUCLEOTIDE SEQUENCE [LARGE SCALE GENOMIC DNA]</scope>
    <source>
        <strain evidence="3">UAMH 1704</strain>
    </source>
</reference>
<dbReference type="EMBL" id="CH476616">
    <property type="protein sequence ID" value="EEP79697.1"/>
    <property type="molecule type" value="Genomic_DNA"/>
</dbReference>
<name>C4JPG1_UNCRE</name>
<dbReference type="InParanoid" id="C4JPG1"/>
<dbReference type="RefSeq" id="XP_002545026.1">
    <property type="nucleotide sequence ID" value="XM_002544980.1"/>
</dbReference>
<keyword evidence="1" id="KW-1133">Transmembrane helix</keyword>
<dbReference type="AlphaFoldDB" id="C4JPG1"/>